<comment type="similarity">
    <text evidence="1">Belongs to the class-I fumarase family.</text>
</comment>
<evidence type="ECO:0000313" key="4">
    <source>
        <dbReference type="EMBL" id="ACC97858.1"/>
    </source>
</evidence>
<dbReference type="KEGG" id="emi:Emin_0298"/>
<dbReference type="STRING" id="445932.Emin_0298"/>
<dbReference type="OrthoDB" id="9798978at2"/>
<dbReference type="AlphaFoldDB" id="B2KBV4"/>
<sequence length="171" mass="18525">MIKLKTPLTVKDLKKIKTGDSVLLSGVIYTARDKAHKQLLEEKVFPSFLKGQIVYYAGPAPAPKGKVVGSIGPTTSGRMDKFVKQILSKSDIIATIGKGMLSAEAKEAMVGKAVYFAAMGGAGALIAQCVKKCECVLYKDLGAEAIYKLEVENMPLIMAFDLYGSDIFWRK</sequence>
<keyword evidence="5" id="KW-1185">Reference proteome</keyword>
<dbReference type="EMBL" id="CP001055">
    <property type="protein sequence ID" value="ACC97858.1"/>
    <property type="molecule type" value="Genomic_DNA"/>
</dbReference>
<dbReference type="GO" id="GO:0016836">
    <property type="term" value="F:hydro-lyase activity"/>
    <property type="evidence" value="ECO:0007669"/>
    <property type="project" value="InterPro"/>
</dbReference>
<dbReference type="InterPro" id="IPR036660">
    <property type="entry name" value="Fe-S_hydroAse_TtdB_cat_sf"/>
</dbReference>
<feature type="domain" description="Fe-S hydro-lyase tartrate dehydratase beta-type catalytic" evidence="3">
    <location>
        <begin position="2"/>
        <end position="168"/>
    </location>
</feature>
<dbReference type="Gene3D" id="3.20.130.10">
    <property type="entry name" value="Fe-S hydro-lyase, tartrate dehydratase beta-type, catalytic domain"/>
    <property type="match status" value="1"/>
</dbReference>
<gene>
    <name evidence="4" type="ordered locus">Emin_0298</name>
</gene>
<protein>
    <submittedName>
        <fullName evidence="4">Putative fumarate hydratase</fullName>
    </submittedName>
</protein>
<dbReference type="Proteomes" id="UP000001029">
    <property type="component" value="Chromosome"/>
</dbReference>
<evidence type="ECO:0000259" key="3">
    <source>
        <dbReference type="Pfam" id="PF05683"/>
    </source>
</evidence>
<accession>B2KBV4</accession>
<keyword evidence="2" id="KW-0456">Lyase</keyword>
<reference evidence="4 5" key="1">
    <citation type="journal article" date="2009" name="Appl. Environ. Microbiol.">
        <title>Genomic analysis of 'Elusimicrobium minutum,' the first cultivated representative of the phylum 'Elusimicrobia' (formerly termite group 1).</title>
        <authorList>
            <person name="Herlemann D.P.R."/>
            <person name="Geissinger O."/>
            <person name="Ikeda-Ohtsubo W."/>
            <person name="Kunin V."/>
            <person name="Sun H."/>
            <person name="Lapidus A."/>
            <person name="Hugenholtz P."/>
            <person name="Brune A."/>
        </authorList>
    </citation>
    <scope>NUCLEOTIDE SEQUENCE [LARGE SCALE GENOMIC DNA]</scope>
    <source>
        <strain evidence="4 5">Pei191</strain>
    </source>
</reference>
<evidence type="ECO:0000256" key="1">
    <source>
        <dbReference type="ARBA" id="ARBA00008876"/>
    </source>
</evidence>
<dbReference type="NCBIfam" id="TIGR00723">
    <property type="entry name" value="ttdB_fumA_fumB"/>
    <property type="match status" value="1"/>
</dbReference>
<dbReference type="SUPFAM" id="SSF117457">
    <property type="entry name" value="FumA C-terminal domain-like"/>
    <property type="match status" value="1"/>
</dbReference>
<organism evidence="4 5">
    <name type="scientific">Elusimicrobium minutum (strain Pei191)</name>
    <dbReference type="NCBI Taxonomy" id="445932"/>
    <lineage>
        <taxon>Bacteria</taxon>
        <taxon>Pseudomonadati</taxon>
        <taxon>Elusimicrobiota</taxon>
        <taxon>Elusimicrobia</taxon>
        <taxon>Elusimicrobiales</taxon>
        <taxon>Elusimicrobiaceae</taxon>
        <taxon>Elusimicrobium</taxon>
    </lineage>
</organism>
<dbReference type="PANTHER" id="PTHR43351:SF2">
    <property type="entry name" value="L(+)-TARTRATE DEHYDRATASE SUBUNIT BETA-RELATED"/>
    <property type="match status" value="1"/>
</dbReference>
<proteinExistence type="inferred from homology"/>
<dbReference type="RefSeq" id="WP_012414473.1">
    <property type="nucleotide sequence ID" value="NC_010644.1"/>
</dbReference>
<dbReference type="PANTHER" id="PTHR43351">
    <property type="entry name" value="L(+)-TARTRATE DEHYDRATASE SUBUNIT BETA"/>
    <property type="match status" value="1"/>
</dbReference>
<dbReference type="HOGENOM" id="CLU_098588_2_0_0"/>
<dbReference type="Pfam" id="PF05683">
    <property type="entry name" value="Fumerase_C"/>
    <property type="match status" value="1"/>
</dbReference>
<evidence type="ECO:0000256" key="2">
    <source>
        <dbReference type="ARBA" id="ARBA00023239"/>
    </source>
</evidence>
<dbReference type="InterPro" id="IPR004647">
    <property type="entry name" value="Fe-S_hydro-lyase_TtdB-typ_cat"/>
</dbReference>
<name>B2KBV4_ELUMP</name>
<evidence type="ECO:0000313" key="5">
    <source>
        <dbReference type="Proteomes" id="UP000001029"/>
    </source>
</evidence>